<dbReference type="InterPro" id="IPR019775">
    <property type="entry name" value="WD40_repeat_CS"/>
</dbReference>
<dbReference type="PRINTS" id="PR00320">
    <property type="entry name" value="GPROTEINBRPT"/>
</dbReference>
<dbReference type="SMART" id="SM00320">
    <property type="entry name" value="WD40"/>
    <property type="match status" value="9"/>
</dbReference>
<dbReference type="Gene3D" id="2.130.10.10">
    <property type="entry name" value="YVTN repeat-like/Quinoprotein amine dehydrogenase"/>
    <property type="match status" value="3"/>
</dbReference>
<evidence type="ECO:0000256" key="1">
    <source>
        <dbReference type="ARBA" id="ARBA00022574"/>
    </source>
</evidence>
<feature type="repeat" description="WD" evidence="3">
    <location>
        <begin position="68"/>
        <end position="90"/>
    </location>
</feature>
<dbReference type="Pfam" id="PF12894">
    <property type="entry name" value="ANAPC4_WD40"/>
    <property type="match status" value="1"/>
</dbReference>
<dbReference type="SUPFAM" id="SSF50998">
    <property type="entry name" value="Quinoprotein alcohol dehydrogenase-like"/>
    <property type="match status" value="1"/>
</dbReference>
<dbReference type="EMBL" id="CP151503">
    <property type="protein sequence ID" value="WZN60568.1"/>
    <property type="molecule type" value="Genomic_DNA"/>
</dbReference>
<dbReference type="Pfam" id="PF00400">
    <property type="entry name" value="WD40"/>
    <property type="match status" value="5"/>
</dbReference>
<dbReference type="PROSITE" id="PS00678">
    <property type="entry name" value="WD_REPEATS_1"/>
    <property type="match status" value="3"/>
</dbReference>
<dbReference type="InterPro" id="IPR015943">
    <property type="entry name" value="WD40/YVTN_repeat-like_dom_sf"/>
</dbReference>
<evidence type="ECO:0000256" key="4">
    <source>
        <dbReference type="SAM" id="MobiDB-lite"/>
    </source>
</evidence>
<dbReference type="InterPro" id="IPR024977">
    <property type="entry name" value="Apc4-like_WD40_dom"/>
</dbReference>
<dbReference type="PROSITE" id="PS50294">
    <property type="entry name" value="WD_REPEATS_REGION"/>
    <property type="match status" value="4"/>
</dbReference>
<dbReference type="SUPFAM" id="SSF101908">
    <property type="entry name" value="Putative isomerase YbhE"/>
    <property type="match status" value="1"/>
</dbReference>
<evidence type="ECO:0000313" key="7">
    <source>
        <dbReference type="Proteomes" id="UP001472866"/>
    </source>
</evidence>
<dbReference type="PANTHER" id="PTHR44464:SF1">
    <property type="entry name" value="WD REPEAT-CONTAINING PROTEIN 17"/>
    <property type="match status" value="1"/>
</dbReference>
<name>A0AAX4P3T5_9CHLO</name>
<dbReference type="InterPro" id="IPR020472">
    <property type="entry name" value="WD40_PAC1"/>
</dbReference>
<feature type="repeat" description="WD" evidence="3">
    <location>
        <begin position="567"/>
        <end position="609"/>
    </location>
</feature>
<feature type="repeat" description="WD" evidence="3">
    <location>
        <begin position="515"/>
        <end position="549"/>
    </location>
</feature>
<dbReference type="InterPro" id="IPR001680">
    <property type="entry name" value="WD40_rpt"/>
</dbReference>
<evidence type="ECO:0000256" key="2">
    <source>
        <dbReference type="ARBA" id="ARBA00022737"/>
    </source>
</evidence>
<feature type="repeat" description="WD" evidence="3">
    <location>
        <begin position="610"/>
        <end position="644"/>
    </location>
</feature>
<gene>
    <name evidence="6" type="ORF">HKI87_03g21020</name>
</gene>
<protein>
    <submittedName>
        <fullName evidence="6">WD40 repeat domain-containing protein</fullName>
    </submittedName>
</protein>
<accession>A0AAX4P3T5</accession>
<reference evidence="6 7" key="1">
    <citation type="submission" date="2024-03" db="EMBL/GenBank/DDBJ databases">
        <title>Complete genome sequence of the green alga Chloropicon roscoffensis RCC1871.</title>
        <authorList>
            <person name="Lemieux C."/>
            <person name="Pombert J.-F."/>
            <person name="Otis C."/>
            <person name="Turmel M."/>
        </authorList>
    </citation>
    <scope>NUCLEOTIDE SEQUENCE [LARGE SCALE GENOMIC DNA]</scope>
    <source>
        <strain evidence="6 7">RCC1871</strain>
    </source>
</reference>
<keyword evidence="7" id="KW-1185">Reference proteome</keyword>
<keyword evidence="2" id="KW-0677">Repeat</keyword>
<sequence>MKQQIVIPSGANQLSEGPCCSTGKYYAYASTLSVYVYRSEDMQLERIINYPENTIICIAGSEREEKDLAVFSSDSVIRVWNMDTGNRVYSVEAKGQRVERMKWDVDDPNKIFCTTSLCTFTALIKEGLFQQLPVGDKLPKGSTMICLEQSTFQSNLIAIGYDCGEKHGAVIFLHDTATKKTSKQQLTSPIVSMSWDPCSSDFILILLKSGALLLYDITNGREVSAFTKQPAGSTMCAFFIGKTCPGSFVTCSARGDVLKLWNVAQTTFMKSLKVGIGSDLKSVLFVSSQTSYPKEARLLISFKNGSVALYSPTKESLLWYTAGGHTETVFGCQFKYSDPNVLATSSYDQTIRIWDVGSQPEPSCTTVLPKLSSTIYSLSWSIDGKYIACGTANGEVAIFDSDKSLLHCKVEAHSEPCYCVEWNLSDARLIASAGQDKKCVVLTLDGDILQVIQHTAACYGVAWDPFNSYRLATSSEDMLFYLWTFVEPNTKNPFSSHIDELVPSGSFKVKKVNQFKGHKAKVFSVVWNNKIKDMVATGSDDGTVRIWNLANSNGGEISGMRSSSGVLSGHSSRVRGLLWHKNAPWLLLSSSWDATVRLWDTVSMTCIQVMNCHHSDVYGISMHPERPFVVATTSRDTTVRIWNLVGNSFDSLQHLPLQMWLRLLCNKSGSSEQKDVDSIARSFDMKLIEDKISKMGKDATLASLDLLLNYWWPSSRVNHLYEAAKVIMCSRSQSKTKSAINEVADSHLNNLVKHVESQSSQVLDILVHYQNSHMMHSKVAHKLLQVEAQYLETFKKDRFMGVGMGKAKKEVYTKEAAKLYLRAGNVQRYCEIMCDLDEWDKALAVAPMVGQAYWKDLMKRKARLCKSTHRENEGDAFKNSSATVKDSEPYLIAGQEINALISIYQGLKDDDAAFLIASVASEGGYSPDKEEGEDGAVANQGSPESSDVLFQPLRRKSLAPLTKPPGGNLTANPPGSPGVLGTAKSHSQTLNPINMSFRNTMYSIQASRGKKFRMDSDPISAACCRLSVNDIHGAINTLLLGCEFELAVILSYYMLDRDDPTTLCAFRMQALKLEALGRYDLCISLMEAFGYNETKELDLHNFRRQIAAKNQSIMNGDEKSSQASKSVATSDGTVGEMRVLLYEKKYEECASKFLKHVEDVLRQPCWSMEDIDPVWVYANCISCDHMDVNLKKKFLCFLFLLASMKFMWRSLDSLCLCAYGAAVELLELPHISLPREVEISVRLQVLAFLAQSKNTRVKSQARQALKALPTNDLPEGLKDAVSQTVAEYATGEYVSNPGNQGHEVIPTGSTLPSIEKKQKSLFKSVVRSSESIKLEDELSAISYGEAIAWLSVCSFSPLATGAMLKLA</sequence>
<organism evidence="6 7">
    <name type="scientific">Chloropicon roscoffensis</name>
    <dbReference type="NCBI Taxonomy" id="1461544"/>
    <lineage>
        <taxon>Eukaryota</taxon>
        <taxon>Viridiplantae</taxon>
        <taxon>Chlorophyta</taxon>
        <taxon>Chloropicophyceae</taxon>
        <taxon>Chloropicales</taxon>
        <taxon>Chloropicaceae</taxon>
        <taxon>Chloropicon</taxon>
    </lineage>
</organism>
<dbReference type="PANTHER" id="PTHR44464">
    <property type="entry name" value="WD REPEAT-CONTAINING PROTEIN 17"/>
    <property type="match status" value="1"/>
</dbReference>
<keyword evidence="1 3" id="KW-0853">WD repeat</keyword>
<dbReference type="PROSITE" id="PS50082">
    <property type="entry name" value="WD_REPEATS_2"/>
    <property type="match status" value="5"/>
</dbReference>
<evidence type="ECO:0000313" key="6">
    <source>
        <dbReference type="EMBL" id="WZN60568.1"/>
    </source>
</evidence>
<dbReference type="Proteomes" id="UP001472866">
    <property type="component" value="Chromosome 03"/>
</dbReference>
<dbReference type="InterPro" id="IPR011047">
    <property type="entry name" value="Quinoprotein_ADH-like_sf"/>
</dbReference>
<dbReference type="CDD" id="cd00200">
    <property type="entry name" value="WD40"/>
    <property type="match status" value="1"/>
</dbReference>
<evidence type="ECO:0000256" key="3">
    <source>
        <dbReference type="PROSITE-ProRule" id="PRU00221"/>
    </source>
</evidence>
<feature type="domain" description="Anaphase-promoting complex subunit 4-like WD40" evidence="5">
    <location>
        <begin position="368"/>
        <end position="423"/>
    </location>
</feature>
<feature type="repeat" description="WD" evidence="3">
    <location>
        <begin position="322"/>
        <end position="356"/>
    </location>
</feature>
<evidence type="ECO:0000259" key="5">
    <source>
        <dbReference type="Pfam" id="PF12894"/>
    </source>
</evidence>
<proteinExistence type="predicted"/>
<feature type="region of interest" description="Disordered" evidence="4">
    <location>
        <begin position="924"/>
        <end position="986"/>
    </location>
</feature>